<evidence type="ECO:0000313" key="7">
    <source>
        <dbReference type="EMBL" id="ESP00386.1"/>
    </source>
</evidence>
<sequence length="188" mass="20171">YMYRRCPLQVYSPGGDDYPQDSPRYTSPKPGMYGDYFIGTDAPHSSSDPWSSNNALPSSSYPSTMLPSSTHYSQASSYNNMHHPHDMGYPPISPNQESMLSGLPPMSSFRGQTMPSTSSPTVNGSEIIANRPNPSNTQQTGDALGKALASIYSTEHTGSNYGGSNPSTPVSSPPPMSGMLNVHPNFAK</sequence>
<dbReference type="CTD" id="20234362"/>
<evidence type="ECO:0000256" key="6">
    <source>
        <dbReference type="SAM" id="MobiDB-lite"/>
    </source>
</evidence>
<dbReference type="HOGENOM" id="CLU_021099_1_0_1"/>
<evidence type="ECO:0008006" key="9">
    <source>
        <dbReference type="Google" id="ProtNLM"/>
    </source>
</evidence>
<dbReference type="STRING" id="225164.V4AZ48"/>
<evidence type="ECO:0000256" key="5">
    <source>
        <dbReference type="ARBA" id="ARBA00023242"/>
    </source>
</evidence>
<dbReference type="GO" id="GO:0000981">
    <property type="term" value="F:DNA-binding transcription factor activity, RNA polymerase II-specific"/>
    <property type="evidence" value="ECO:0007669"/>
    <property type="project" value="TreeGrafter"/>
</dbReference>
<evidence type="ECO:0000256" key="4">
    <source>
        <dbReference type="ARBA" id="ARBA00023163"/>
    </source>
</evidence>
<dbReference type="Proteomes" id="UP000030746">
    <property type="component" value="Unassembled WGS sequence"/>
</dbReference>
<feature type="compositionally biased region" description="Polar residues" evidence="6">
    <location>
        <begin position="132"/>
        <end position="141"/>
    </location>
</feature>
<feature type="compositionally biased region" description="Low complexity" evidence="6">
    <location>
        <begin position="56"/>
        <end position="70"/>
    </location>
</feature>
<dbReference type="KEGG" id="lgi:LOTGIDRAFT_140803"/>
<feature type="compositionally biased region" description="Polar residues" evidence="6">
    <location>
        <begin position="43"/>
        <end position="55"/>
    </location>
</feature>
<keyword evidence="8" id="KW-1185">Reference proteome</keyword>
<dbReference type="GeneID" id="20234362"/>
<comment type="subcellular location">
    <subcellularLocation>
        <location evidence="1">Nucleus</location>
    </subcellularLocation>
</comment>
<feature type="region of interest" description="Disordered" evidence="6">
    <location>
        <begin position="130"/>
        <end position="188"/>
    </location>
</feature>
<dbReference type="OMA" id="HGSSDLW"/>
<gene>
    <name evidence="7" type="ORF">LOTGIDRAFT_140803</name>
</gene>
<dbReference type="GO" id="GO:0000785">
    <property type="term" value="C:chromatin"/>
    <property type="evidence" value="ECO:0007669"/>
    <property type="project" value="TreeGrafter"/>
</dbReference>
<protein>
    <recommendedName>
        <fullName evidence="9">Transcription factor 4</fullName>
    </recommendedName>
</protein>
<organism evidence="7 8">
    <name type="scientific">Lottia gigantea</name>
    <name type="common">Giant owl limpet</name>
    <dbReference type="NCBI Taxonomy" id="225164"/>
    <lineage>
        <taxon>Eukaryota</taxon>
        <taxon>Metazoa</taxon>
        <taxon>Spiralia</taxon>
        <taxon>Lophotrochozoa</taxon>
        <taxon>Mollusca</taxon>
        <taxon>Gastropoda</taxon>
        <taxon>Patellogastropoda</taxon>
        <taxon>Lottioidea</taxon>
        <taxon>Lottiidae</taxon>
        <taxon>Lottia</taxon>
    </lineage>
</organism>
<keyword evidence="2" id="KW-0805">Transcription regulation</keyword>
<dbReference type="GO" id="GO:0000978">
    <property type="term" value="F:RNA polymerase II cis-regulatory region sequence-specific DNA binding"/>
    <property type="evidence" value="ECO:0007669"/>
    <property type="project" value="TreeGrafter"/>
</dbReference>
<evidence type="ECO:0000313" key="8">
    <source>
        <dbReference type="Proteomes" id="UP000030746"/>
    </source>
</evidence>
<evidence type="ECO:0000256" key="1">
    <source>
        <dbReference type="ARBA" id="ARBA00004123"/>
    </source>
</evidence>
<proteinExistence type="predicted"/>
<dbReference type="InterPro" id="IPR051098">
    <property type="entry name" value="NeuroDiff_E-box_TFs"/>
</dbReference>
<evidence type="ECO:0000256" key="3">
    <source>
        <dbReference type="ARBA" id="ARBA00023125"/>
    </source>
</evidence>
<reference evidence="7 8" key="1">
    <citation type="journal article" date="2013" name="Nature">
        <title>Insights into bilaterian evolution from three spiralian genomes.</title>
        <authorList>
            <person name="Simakov O."/>
            <person name="Marletaz F."/>
            <person name="Cho S.J."/>
            <person name="Edsinger-Gonzales E."/>
            <person name="Havlak P."/>
            <person name="Hellsten U."/>
            <person name="Kuo D.H."/>
            <person name="Larsson T."/>
            <person name="Lv J."/>
            <person name="Arendt D."/>
            <person name="Savage R."/>
            <person name="Osoegawa K."/>
            <person name="de Jong P."/>
            <person name="Grimwood J."/>
            <person name="Chapman J.A."/>
            <person name="Shapiro H."/>
            <person name="Aerts A."/>
            <person name="Otillar R.P."/>
            <person name="Terry A.Y."/>
            <person name="Boore J.L."/>
            <person name="Grigoriev I.V."/>
            <person name="Lindberg D.R."/>
            <person name="Seaver E.C."/>
            <person name="Weisblat D.A."/>
            <person name="Putnam N.H."/>
            <person name="Rokhsar D.S."/>
        </authorList>
    </citation>
    <scope>NUCLEOTIDE SEQUENCE [LARGE SCALE GENOMIC DNA]</scope>
</reference>
<dbReference type="GO" id="GO:0005634">
    <property type="term" value="C:nucleus"/>
    <property type="evidence" value="ECO:0007669"/>
    <property type="project" value="UniProtKB-SubCell"/>
</dbReference>
<dbReference type="GO" id="GO:0005667">
    <property type="term" value="C:transcription regulator complex"/>
    <property type="evidence" value="ECO:0007669"/>
    <property type="project" value="TreeGrafter"/>
</dbReference>
<accession>V4AZ48</accession>
<feature type="compositionally biased region" description="Polar residues" evidence="6">
    <location>
        <begin position="151"/>
        <end position="163"/>
    </location>
</feature>
<name>V4AZ48_LOTGI</name>
<dbReference type="OrthoDB" id="10034090at2759"/>
<dbReference type="PANTHER" id="PTHR11793">
    <property type="entry name" value="BASIC HELIX-LOOP-HELIX TRANSCRIPTION FACTOR"/>
    <property type="match status" value="1"/>
</dbReference>
<keyword evidence="3" id="KW-0238">DNA-binding</keyword>
<dbReference type="AlphaFoldDB" id="V4AZ48"/>
<dbReference type="RefSeq" id="XP_009048907.1">
    <property type="nucleotide sequence ID" value="XM_009050659.1"/>
</dbReference>
<evidence type="ECO:0000256" key="2">
    <source>
        <dbReference type="ARBA" id="ARBA00023015"/>
    </source>
</evidence>
<keyword evidence="4" id="KW-0804">Transcription</keyword>
<feature type="region of interest" description="Disordered" evidence="6">
    <location>
        <begin position="12"/>
        <end position="101"/>
    </location>
</feature>
<dbReference type="PANTHER" id="PTHR11793:SF13">
    <property type="entry name" value="PROTEIN DAUGHTERLESS"/>
    <property type="match status" value="1"/>
</dbReference>
<keyword evidence="5" id="KW-0539">Nucleus</keyword>
<dbReference type="EMBL" id="KB200718">
    <property type="protein sequence ID" value="ESP00386.1"/>
    <property type="molecule type" value="Genomic_DNA"/>
</dbReference>
<feature type="non-terminal residue" evidence="7">
    <location>
        <position position="1"/>
    </location>
</feature>
<feature type="compositionally biased region" description="Polar residues" evidence="6">
    <location>
        <begin position="71"/>
        <end position="80"/>
    </location>
</feature>